<reference evidence="6" key="1">
    <citation type="submission" date="2021-06" db="EMBL/GenBank/DDBJ databases">
        <authorList>
            <person name="Hodson N. C."/>
            <person name="Mongue J. A."/>
            <person name="Jaron S. K."/>
        </authorList>
    </citation>
    <scope>NUCLEOTIDE SEQUENCE</scope>
</reference>
<protein>
    <recommendedName>
        <fullName evidence="5">Major facilitator superfamily (MFS) profile domain-containing protein</fullName>
    </recommendedName>
</protein>
<evidence type="ECO:0000313" key="7">
    <source>
        <dbReference type="Proteomes" id="UP000708208"/>
    </source>
</evidence>
<evidence type="ECO:0000313" key="6">
    <source>
        <dbReference type="EMBL" id="CAG7816744.1"/>
    </source>
</evidence>
<proteinExistence type="predicted"/>
<feature type="domain" description="Major facilitator superfamily (MFS) profile" evidence="5">
    <location>
        <begin position="1"/>
        <end position="55"/>
    </location>
</feature>
<keyword evidence="7" id="KW-1185">Reference proteome</keyword>
<dbReference type="OrthoDB" id="7675309at2759"/>
<evidence type="ECO:0000256" key="1">
    <source>
        <dbReference type="ARBA" id="ARBA00004141"/>
    </source>
</evidence>
<keyword evidence="4" id="KW-0472">Membrane</keyword>
<name>A0A8J2KP57_9HEXA</name>
<dbReference type="Proteomes" id="UP000708208">
    <property type="component" value="Unassembled WGS sequence"/>
</dbReference>
<dbReference type="Pfam" id="PF00083">
    <property type="entry name" value="Sugar_tr"/>
    <property type="match status" value="1"/>
</dbReference>
<evidence type="ECO:0000256" key="3">
    <source>
        <dbReference type="ARBA" id="ARBA00022989"/>
    </source>
</evidence>
<dbReference type="PROSITE" id="PS00216">
    <property type="entry name" value="SUGAR_TRANSPORT_1"/>
    <property type="match status" value="1"/>
</dbReference>
<dbReference type="GO" id="GO:0022857">
    <property type="term" value="F:transmembrane transporter activity"/>
    <property type="evidence" value="ECO:0007669"/>
    <property type="project" value="InterPro"/>
</dbReference>
<comment type="caution">
    <text evidence="6">The sequence shown here is derived from an EMBL/GenBank/DDBJ whole genome shotgun (WGS) entry which is preliminary data.</text>
</comment>
<dbReference type="InterPro" id="IPR005829">
    <property type="entry name" value="Sugar_transporter_CS"/>
</dbReference>
<gene>
    <name evidence="6" type="ORF">AFUS01_LOCUS27346</name>
</gene>
<evidence type="ECO:0000259" key="5">
    <source>
        <dbReference type="PROSITE" id="PS50850"/>
    </source>
</evidence>
<evidence type="ECO:0000256" key="2">
    <source>
        <dbReference type="ARBA" id="ARBA00022692"/>
    </source>
</evidence>
<dbReference type="GO" id="GO:0016020">
    <property type="term" value="C:membrane"/>
    <property type="evidence" value="ECO:0007669"/>
    <property type="project" value="UniProtKB-SubCell"/>
</dbReference>
<dbReference type="AlphaFoldDB" id="A0A8J2KP57"/>
<keyword evidence="2" id="KW-0812">Transmembrane</keyword>
<feature type="non-terminal residue" evidence="6">
    <location>
        <position position="1"/>
    </location>
</feature>
<keyword evidence="3" id="KW-1133">Transmembrane helix</keyword>
<dbReference type="PROSITE" id="PS50850">
    <property type="entry name" value="MFS"/>
    <property type="match status" value="1"/>
</dbReference>
<evidence type="ECO:0000256" key="4">
    <source>
        <dbReference type="ARBA" id="ARBA00023136"/>
    </source>
</evidence>
<organism evidence="6 7">
    <name type="scientific">Allacma fusca</name>
    <dbReference type="NCBI Taxonomy" id="39272"/>
    <lineage>
        <taxon>Eukaryota</taxon>
        <taxon>Metazoa</taxon>
        <taxon>Ecdysozoa</taxon>
        <taxon>Arthropoda</taxon>
        <taxon>Hexapoda</taxon>
        <taxon>Collembola</taxon>
        <taxon>Symphypleona</taxon>
        <taxon>Sminthuridae</taxon>
        <taxon>Allacma</taxon>
    </lineage>
</organism>
<dbReference type="EMBL" id="CAJVCH010377330">
    <property type="protein sequence ID" value="CAG7816744.1"/>
    <property type="molecule type" value="Genomic_DNA"/>
</dbReference>
<comment type="subcellular location">
    <subcellularLocation>
        <location evidence="1">Membrane</location>
        <topology evidence="1">Multi-pass membrane protein</topology>
    </subcellularLocation>
</comment>
<dbReference type="InterPro" id="IPR005828">
    <property type="entry name" value="MFS_sugar_transport-like"/>
</dbReference>
<accession>A0A8J2KP57</accession>
<dbReference type="InterPro" id="IPR020846">
    <property type="entry name" value="MFS_dom"/>
</dbReference>
<sequence>MAGALISSLIADHYGRKAGYYFVALGTGIGGILPSVATSPITCSIARFIAGVGNG</sequence>